<dbReference type="RefSeq" id="WP_128797228.1">
    <property type="nucleotide sequence ID" value="NZ_CP034669.1"/>
</dbReference>
<dbReference type="Proteomes" id="UP000288758">
    <property type="component" value="Chromosome"/>
</dbReference>
<name>A0A410RU50_CORCK</name>
<evidence type="ECO:0000313" key="2">
    <source>
        <dbReference type="Proteomes" id="UP000288758"/>
    </source>
</evidence>
<protein>
    <submittedName>
        <fullName evidence="1">Uncharacterized protein</fullName>
    </submittedName>
</protein>
<reference evidence="1 2" key="1">
    <citation type="submission" date="2018-12" db="EMBL/GenBank/DDBJ databases">
        <title>Complete Genome Sequence of the Corallopyronin A producing Myxobacterium Corallococcus coralloides B035.</title>
        <authorList>
            <person name="Bouhired S.M."/>
            <person name="Rupp O."/>
            <person name="Blom J."/>
            <person name="Schaeberle T.F."/>
            <person name="Kehraus S."/>
            <person name="Schiefer A."/>
            <person name="Pfarr K."/>
            <person name="Goesmann A."/>
            <person name="Hoerauf A."/>
            <person name="Koenig G.M."/>
        </authorList>
    </citation>
    <scope>NUCLEOTIDE SEQUENCE [LARGE SCALE GENOMIC DNA]</scope>
    <source>
        <strain evidence="1 2">B035</strain>
    </source>
</reference>
<organism evidence="1 2">
    <name type="scientific">Corallococcus coralloides</name>
    <name type="common">Myxococcus coralloides</name>
    <dbReference type="NCBI Taxonomy" id="184914"/>
    <lineage>
        <taxon>Bacteria</taxon>
        <taxon>Pseudomonadati</taxon>
        <taxon>Myxococcota</taxon>
        <taxon>Myxococcia</taxon>
        <taxon>Myxococcales</taxon>
        <taxon>Cystobacterineae</taxon>
        <taxon>Myxococcaceae</taxon>
        <taxon>Corallococcus</taxon>
    </lineage>
</organism>
<gene>
    <name evidence="1" type="ORF">EJ065_3903</name>
</gene>
<dbReference type="EMBL" id="CP034669">
    <property type="protein sequence ID" value="QAT85463.1"/>
    <property type="molecule type" value="Genomic_DNA"/>
</dbReference>
<sequence length="94" mass="10039">MSQMRVVFAPYPVQGYGAEIKKLSQGQPPSQLTNVQVHKSMTSDVSTTFSGGQGESYFMQLYPSGGARALSGTATFTSDVTITFGALFTVFEEG</sequence>
<dbReference type="AlphaFoldDB" id="A0A410RU50"/>
<evidence type="ECO:0000313" key="1">
    <source>
        <dbReference type="EMBL" id="QAT85463.1"/>
    </source>
</evidence>
<accession>A0A410RU50</accession>
<proteinExistence type="predicted"/>